<comment type="caution">
    <text evidence="5">The sequence shown here is derived from an EMBL/GenBank/DDBJ whole genome shotgun (WGS) entry which is preliminary data.</text>
</comment>
<sequence>MTNQPNAIVTGAAGGIGLAYAKRLLERGYRVVLADLNSDRGTELQKELGPNTLFVPCDVGDWSSQVALFKAAYDWAGHIDVFLANAGVEEDEPFYSLPENDGEPVKPSMKVLDVDLNSVVYGLRLFRHYRKKSATGEAVGKMIATNSMAGLYEFRVAPVYSAAKHGVIGLLRSASEKLRKNESITLNAISPGPVDTSISGVMKKVVPTEHFTSMNVILDALDKLLDEDITGQVVEYLPQSFYLEKIRTPITDLFKISHPVLLAGMNVAAGPKLAAAVSNAGGLGVLGGISYTPTMLREQINELKSFLIDKKAPFGVDLLLPQVGGNARKTNYDYTKGKLSELIDIIIDSGAALFVSAVGVPPKAVVDKLHSAGVLYMNMVGHPKHVKKCLDLGCDIICAQGGEGGGHTGDVPTSVLIPAVVDICKTHKSPLTGHPVPVIAAGGIHNGKLLAAALVMGASAVWVGTRFILTEEAGASEAHKEAVRTADFDDNIRTVIFTGRPLRVRKNAYIENWETNRQGEIRELTSKGVIPYEADLDKASEGEASQNDESGSSELDTLLELGQPFLMGKCAAAVTEKKTAREVVDEFVNDAAEWIQVGGKYIVKL</sequence>
<dbReference type="InterPro" id="IPR036291">
    <property type="entry name" value="NAD(P)-bd_dom_sf"/>
</dbReference>
<keyword evidence="3" id="KW-0521">NADP</keyword>
<gene>
    <name evidence="5" type="ORF">G7Z17_g4528</name>
</gene>
<keyword evidence="4" id="KW-0560">Oxidoreductase</keyword>
<dbReference type="AlphaFoldDB" id="A0A9P5HDN0"/>
<dbReference type="InterPro" id="IPR002347">
    <property type="entry name" value="SDR_fam"/>
</dbReference>
<evidence type="ECO:0000256" key="3">
    <source>
        <dbReference type="ARBA" id="ARBA00022857"/>
    </source>
</evidence>
<accession>A0A9P5HDN0</accession>
<dbReference type="SUPFAM" id="SSF51412">
    <property type="entry name" value="Inosine monophosphate dehydrogenase (IMPDH)"/>
    <property type="match status" value="1"/>
</dbReference>
<dbReference type="Pfam" id="PF03060">
    <property type="entry name" value="NMO"/>
    <property type="match status" value="1"/>
</dbReference>
<evidence type="ECO:0000256" key="1">
    <source>
        <dbReference type="ARBA" id="ARBA00022630"/>
    </source>
</evidence>
<evidence type="ECO:0000313" key="6">
    <source>
        <dbReference type="Proteomes" id="UP000722485"/>
    </source>
</evidence>
<evidence type="ECO:0000313" key="5">
    <source>
        <dbReference type="EMBL" id="KAF7552100.1"/>
    </source>
</evidence>
<dbReference type="PRINTS" id="PR00081">
    <property type="entry name" value="GDHRDH"/>
</dbReference>
<dbReference type="PROSITE" id="PS00061">
    <property type="entry name" value="ADH_SHORT"/>
    <property type="match status" value="1"/>
</dbReference>
<dbReference type="GO" id="GO:0018580">
    <property type="term" value="F:nitronate monooxygenase activity"/>
    <property type="evidence" value="ECO:0007669"/>
    <property type="project" value="InterPro"/>
</dbReference>
<proteinExistence type="predicted"/>
<evidence type="ECO:0000256" key="2">
    <source>
        <dbReference type="ARBA" id="ARBA00022643"/>
    </source>
</evidence>
<organism evidence="5 6">
    <name type="scientific">Cylindrodendrum hubeiense</name>
    <dbReference type="NCBI Taxonomy" id="595255"/>
    <lineage>
        <taxon>Eukaryota</taxon>
        <taxon>Fungi</taxon>
        <taxon>Dikarya</taxon>
        <taxon>Ascomycota</taxon>
        <taxon>Pezizomycotina</taxon>
        <taxon>Sordariomycetes</taxon>
        <taxon>Hypocreomycetidae</taxon>
        <taxon>Hypocreales</taxon>
        <taxon>Nectriaceae</taxon>
        <taxon>Cylindrodendrum</taxon>
    </lineage>
</organism>
<dbReference type="Gene3D" id="3.40.50.720">
    <property type="entry name" value="NAD(P)-binding Rossmann-like Domain"/>
    <property type="match status" value="1"/>
</dbReference>
<protein>
    <submittedName>
        <fullName evidence="5">Uncharacterized protein</fullName>
    </submittedName>
</protein>
<dbReference type="OrthoDB" id="10265891at2759"/>
<dbReference type="Pfam" id="PF00106">
    <property type="entry name" value="adh_short"/>
    <property type="match status" value="1"/>
</dbReference>
<dbReference type="InterPro" id="IPR004136">
    <property type="entry name" value="NMO"/>
</dbReference>
<keyword evidence="6" id="KW-1185">Reference proteome</keyword>
<keyword evidence="2" id="KW-0288">FMN</keyword>
<evidence type="ECO:0000256" key="4">
    <source>
        <dbReference type="ARBA" id="ARBA00023002"/>
    </source>
</evidence>
<dbReference type="SUPFAM" id="SSF51735">
    <property type="entry name" value="NAD(P)-binding Rossmann-fold domains"/>
    <property type="match status" value="1"/>
</dbReference>
<dbReference type="Proteomes" id="UP000722485">
    <property type="component" value="Unassembled WGS sequence"/>
</dbReference>
<dbReference type="CDD" id="cd04730">
    <property type="entry name" value="NPD_like"/>
    <property type="match status" value="1"/>
</dbReference>
<name>A0A9P5HDN0_9HYPO</name>
<dbReference type="InterPro" id="IPR013785">
    <property type="entry name" value="Aldolase_TIM"/>
</dbReference>
<keyword evidence="1" id="KW-0285">Flavoprotein</keyword>
<dbReference type="EMBL" id="JAANBB010000066">
    <property type="protein sequence ID" value="KAF7552100.1"/>
    <property type="molecule type" value="Genomic_DNA"/>
</dbReference>
<dbReference type="PANTHER" id="PTHR32332">
    <property type="entry name" value="2-NITROPROPANE DIOXYGENASE"/>
    <property type="match status" value="1"/>
</dbReference>
<reference evidence="5" key="1">
    <citation type="submission" date="2020-03" db="EMBL/GenBank/DDBJ databases">
        <title>Draft Genome Sequence of Cylindrodendrum hubeiense.</title>
        <authorList>
            <person name="Buettner E."/>
            <person name="Kellner H."/>
        </authorList>
    </citation>
    <scope>NUCLEOTIDE SEQUENCE</scope>
    <source>
        <strain evidence="5">IHI 201604</strain>
    </source>
</reference>
<dbReference type="PANTHER" id="PTHR32332:SF31">
    <property type="entry name" value="2-NITROPROPANE DIOXYGENASE FAMILY, PUTATIVE (AFU_ORTHOLOGUE AFUA_2G09850)-RELATED"/>
    <property type="match status" value="1"/>
</dbReference>
<dbReference type="InterPro" id="IPR020904">
    <property type="entry name" value="Sc_DH/Rdtase_CS"/>
</dbReference>
<dbReference type="Gene3D" id="3.20.20.70">
    <property type="entry name" value="Aldolase class I"/>
    <property type="match status" value="1"/>
</dbReference>